<dbReference type="Gene3D" id="3.40.1170.60">
    <property type="match status" value="1"/>
</dbReference>
<dbReference type="GO" id="GO:0006281">
    <property type="term" value="P:DNA repair"/>
    <property type="evidence" value="ECO:0007669"/>
    <property type="project" value="InterPro"/>
</dbReference>
<reference evidence="4" key="1">
    <citation type="submission" date="2019-07" db="EMBL/GenBank/DDBJ databases">
        <title>Complete genome sequences of three Mycoplasma sp. 1220 strains.</title>
        <authorList>
            <person name="Grozner D."/>
            <person name="Forro B."/>
            <person name="Kovacs A.B."/>
            <person name="Marton S."/>
            <person name="Banyai K."/>
            <person name="Kreizinger Z."/>
            <person name="Sulyok K.M."/>
            <person name="Gyuranecz M."/>
        </authorList>
    </citation>
    <scope>NUCLEOTIDE SEQUENCE [LARGE SCALE GENOMIC DNA]</scope>
    <source>
        <strain evidence="4">MYCAV93</strain>
    </source>
</reference>
<evidence type="ECO:0000256" key="1">
    <source>
        <dbReference type="ARBA" id="ARBA00010945"/>
    </source>
</evidence>
<dbReference type="Gene3D" id="3.30.70.270">
    <property type="match status" value="1"/>
</dbReference>
<comment type="similarity">
    <text evidence="1">Belongs to the DNA polymerase type-Y family.</text>
</comment>
<dbReference type="InterPro" id="IPR043502">
    <property type="entry name" value="DNA/RNA_pol_sf"/>
</dbReference>
<dbReference type="GO" id="GO:0003887">
    <property type="term" value="F:DNA-directed DNA polymerase activity"/>
    <property type="evidence" value="ECO:0007669"/>
    <property type="project" value="TreeGrafter"/>
</dbReference>
<dbReference type="InterPro" id="IPR024728">
    <property type="entry name" value="PolY_HhH_motif"/>
</dbReference>
<dbReference type="InterPro" id="IPR036775">
    <property type="entry name" value="DNA_pol_Y-fam_lit_finger_sf"/>
</dbReference>
<dbReference type="Pfam" id="PF11799">
    <property type="entry name" value="IMS_C"/>
    <property type="match status" value="1"/>
</dbReference>
<dbReference type="Pfam" id="PF11798">
    <property type="entry name" value="IMS_HHH"/>
    <property type="match status" value="1"/>
</dbReference>
<dbReference type="PROSITE" id="PS50173">
    <property type="entry name" value="UMUC"/>
    <property type="match status" value="1"/>
</dbReference>
<name>A0A5B8K1B7_9MOLU</name>
<feature type="domain" description="UmuC" evidence="2">
    <location>
        <begin position="7"/>
        <end position="188"/>
    </location>
</feature>
<organism evidence="3 4">
    <name type="scientific">Mycoplasma anserisalpingitidis</name>
    <dbReference type="NCBI Taxonomy" id="519450"/>
    <lineage>
        <taxon>Bacteria</taxon>
        <taxon>Bacillati</taxon>
        <taxon>Mycoplasmatota</taxon>
        <taxon>Mollicutes</taxon>
        <taxon>Mycoplasmataceae</taxon>
        <taxon>Mycoplasma</taxon>
    </lineage>
</organism>
<dbReference type="AlphaFoldDB" id="A0A5B8K1B7"/>
<evidence type="ECO:0000259" key="2">
    <source>
        <dbReference type="PROSITE" id="PS50173"/>
    </source>
</evidence>
<dbReference type="GO" id="GO:0009432">
    <property type="term" value="P:SOS response"/>
    <property type="evidence" value="ECO:0007669"/>
    <property type="project" value="TreeGrafter"/>
</dbReference>
<dbReference type="Proteomes" id="UP000317512">
    <property type="component" value="Chromosome"/>
</dbReference>
<dbReference type="Gene3D" id="3.30.1490.100">
    <property type="entry name" value="DNA polymerase, Y-family, little finger domain"/>
    <property type="match status" value="1"/>
</dbReference>
<dbReference type="PANTHER" id="PTHR11076">
    <property type="entry name" value="DNA REPAIR POLYMERASE UMUC / TRANSFERASE FAMILY MEMBER"/>
    <property type="match status" value="1"/>
</dbReference>
<dbReference type="PANTHER" id="PTHR11076:SF33">
    <property type="entry name" value="DNA POLYMERASE KAPPA"/>
    <property type="match status" value="1"/>
</dbReference>
<dbReference type="InterPro" id="IPR017961">
    <property type="entry name" value="DNA_pol_Y-fam_little_finger"/>
</dbReference>
<gene>
    <name evidence="3" type="ORF">FOY43_01950</name>
</gene>
<dbReference type="InterPro" id="IPR043128">
    <property type="entry name" value="Rev_trsase/Diguanyl_cyclase"/>
</dbReference>
<dbReference type="GO" id="GO:0005829">
    <property type="term" value="C:cytosol"/>
    <property type="evidence" value="ECO:0007669"/>
    <property type="project" value="TreeGrafter"/>
</dbReference>
<proteinExistence type="inferred from homology"/>
<dbReference type="EMBL" id="CP041663">
    <property type="protein sequence ID" value="QDY88420.1"/>
    <property type="molecule type" value="Genomic_DNA"/>
</dbReference>
<dbReference type="GO" id="GO:0003684">
    <property type="term" value="F:damaged DNA binding"/>
    <property type="evidence" value="ECO:0007669"/>
    <property type="project" value="InterPro"/>
</dbReference>
<dbReference type="SUPFAM" id="SSF100879">
    <property type="entry name" value="Lesion bypass DNA polymerase (Y-family), little finger domain"/>
    <property type="match status" value="1"/>
</dbReference>
<dbReference type="RefSeq" id="WP_146308885.1">
    <property type="nucleotide sequence ID" value="NZ_CP041663.1"/>
</dbReference>
<evidence type="ECO:0000313" key="4">
    <source>
        <dbReference type="Proteomes" id="UP000317512"/>
    </source>
</evidence>
<dbReference type="InterPro" id="IPR050116">
    <property type="entry name" value="DNA_polymerase-Y"/>
</dbReference>
<dbReference type="SUPFAM" id="SSF56672">
    <property type="entry name" value="DNA/RNA polymerases"/>
    <property type="match status" value="1"/>
</dbReference>
<dbReference type="Pfam" id="PF00817">
    <property type="entry name" value="IMS"/>
    <property type="match status" value="1"/>
</dbReference>
<dbReference type="GO" id="GO:0042276">
    <property type="term" value="P:error-prone translesion synthesis"/>
    <property type="evidence" value="ECO:0007669"/>
    <property type="project" value="TreeGrafter"/>
</dbReference>
<sequence length="413" mass="47562">MNSNKFIFHIDFDSYFVSALRSIFPELKDKPIAIATKSSKAIISSASYELRSKGIKAGDSVLSALKKEPKTVIIEPRYDFFSALSNEIFRHLYNNYTKKMDVGSIDEVYLDMTELVNNKINAINLAKSIQKEILNKFKIPISIGISHTCFYAKMTTNIVKPFGVGFTGEKDVREHFYDLDISEIFGIGKKTETKLKNLGINKFKDLAELNEQDQFVKSTIGQNGFKLISSIKGSEHNQIENFKKVFKGIGFERYISETTDDKSLLENKLDYFANKISSKMQNRNLVTNNITVGLRFENKTWFNKSLKLSNYTNDYITIFNNALILLDQIFKEESVVYGVRLRANDLLPCFQVSIKSNLFETEMDYKEKSEIDKLVDNINYQLKGKFLFTASELIKNKRKKRQQLEFVGEDLEE</sequence>
<dbReference type="OrthoDB" id="9808813at2"/>
<dbReference type="Gene3D" id="1.10.150.20">
    <property type="entry name" value="5' to 3' exonuclease, C-terminal subdomain"/>
    <property type="match status" value="1"/>
</dbReference>
<protein>
    <recommendedName>
        <fullName evidence="2">UmuC domain-containing protein</fullName>
    </recommendedName>
</protein>
<accession>A0A5B8K1B7</accession>
<evidence type="ECO:0000313" key="3">
    <source>
        <dbReference type="EMBL" id="QDY88420.1"/>
    </source>
</evidence>
<dbReference type="InterPro" id="IPR001126">
    <property type="entry name" value="UmuC"/>
</dbReference>